<dbReference type="PRINTS" id="PR00036">
    <property type="entry name" value="HTHLACI"/>
</dbReference>
<evidence type="ECO:0000256" key="2">
    <source>
        <dbReference type="ARBA" id="ARBA00023125"/>
    </source>
</evidence>
<dbReference type="Gene3D" id="3.40.50.2300">
    <property type="match status" value="2"/>
</dbReference>
<evidence type="ECO:0000259" key="4">
    <source>
        <dbReference type="PROSITE" id="PS50932"/>
    </source>
</evidence>
<dbReference type="EMBL" id="RXHU01000015">
    <property type="protein sequence ID" value="RTE10781.1"/>
    <property type="molecule type" value="Genomic_DNA"/>
</dbReference>
<accession>A0A430JIA9</accession>
<feature type="domain" description="HTH lacI-type" evidence="4">
    <location>
        <begin position="3"/>
        <end position="57"/>
    </location>
</feature>
<keyword evidence="7" id="KW-1185">Reference proteome</keyword>
<dbReference type="PANTHER" id="PTHR30146">
    <property type="entry name" value="LACI-RELATED TRANSCRIPTIONAL REPRESSOR"/>
    <property type="match status" value="1"/>
</dbReference>
<protein>
    <submittedName>
        <fullName evidence="6">LacI family transcriptional regulator</fullName>
    </submittedName>
</protein>
<dbReference type="PROSITE" id="PS50932">
    <property type="entry name" value="HTH_LACI_2"/>
    <property type="match status" value="1"/>
</dbReference>
<dbReference type="InterPro" id="IPR010982">
    <property type="entry name" value="Lambda_DNA-bd_dom_sf"/>
</dbReference>
<dbReference type="OrthoDB" id="9796186at2"/>
<evidence type="ECO:0000313" key="6">
    <source>
        <dbReference type="EMBL" id="RTE10781.1"/>
    </source>
</evidence>
<dbReference type="RefSeq" id="WP_126140244.1">
    <property type="nucleotide sequence ID" value="NZ_RXHU01000015.1"/>
</dbReference>
<dbReference type="SUPFAM" id="SSF47413">
    <property type="entry name" value="lambda repressor-like DNA-binding domains"/>
    <property type="match status" value="1"/>
</dbReference>
<dbReference type="InterPro" id="IPR000843">
    <property type="entry name" value="HTH_LacI"/>
</dbReference>
<comment type="caution">
    <text evidence="6">The sequence shown here is derived from an EMBL/GenBank/DDBJ whole genome shotgun (WGS) entry which is preliminary data.</text>
</comment>
<dbReference type="Pfam" id="PF13377">
    <property type="entry name" value="Peripla_BP_3"/>
    <property type="match status" value="1"/>
</dbReference>
<dbReference type="GO" id="GO:0000976">
    <property type="term" value="F:transcription cis-regulatory region binding"/>
    <property type="evidence" value="ECO:0007669"/>
    <property type="project" value="TreeGrafter"/>
</dbReference>
<dbReference type="InterPro" id="IPR046335">
    <property type="entry name" value="LacI/GalR-like_sensor"/>
</dbReference>
<evidence type="ECO:0000313" key="7">
    <source>
        <dbReference type="Proteomes" id="UP000276128"/>
    </source>
</evidence>
<dbReference type="PANTHER" id="PTHR30146:SF147">
    <property type="entry name" value="HTH-TYPE TRANSCRIPTIONAL REGULATOR DEGA"/>
    <property type="match status" value="1"/>
</dbReference>
<dbReference type="CDD" id="cd06267">
    <property type="entry name" value="PBP1_LacI_sugar_binding-like"/>
    <property type="match status" value="1"/>
</dbReference>
<dbReference type="CDD" id="cd01392">
    <property type="entry name" value="HTH_LacI"/>
    <property type="match status" value="1"/>
</dbReference>
<dbReference type="SMART" id="SM00354">
    <property type="entry name" value="HTH_LACI"/>
    <property type="match status" value="1"/>
</dbReference>
<organism evidence="6 7">
    <name type="scientific">Paenibacillus whitsoniae</name>
    <dbReference type="NCBI Taxonomy" id="2496558"/>
    <lineage>
        <taxon>Bacteria</taxon>
        <taxon>Bacillati</taxon>
        <taxon>Bacillota</taxon>
        <taxon>Bacilli</taxon>
        <taxon>Bacillales</taxon>
        <taxon>Paenibacillaceae</taxon>
        <taxon>Paenibacillus</taxon>
    </lineage>
</organism>
<name>A0A430JIA9_9BACL</name>
<feature type="domain" description="HTH cro/C1-type" evidence="5">
    <location>
        <begin position="4"/>
        <end position="47"/>
    </location>
</feature>
<dbReference type="PROSITE" id="PS50943">
    <property type="entry name" value="HTH_CROC1"/>
    <property type="match status" value="1"/>
</dbReference>
<dbReference type="PROSITE" id="PS00356">
    <property type="entry name" value="HTH_LACI_1"/>
    <property type="match status" value="1"/>
</dbReference>
<proteinExistence type="predicted"/>
<dbReference type="InterPro" id="IPR028082">
    <property type="entry name" value="Peripla_BP_I"/>
</dbReference>
<dbReference type="InterPro" id="IPR001387">
    <property type="entry name" value="Cro/C1-type_HTH"/>
</dbReference>
<evidence type="ECO:0000256" key="3">
    <source>
        <dbReference type="ARBA" id="ARBA00023163"/>
    </source>
</evidence>
<sequence length="336" mass="36397">MKATIYDIAKEAGVSIATVSKVLNGKGKISAETSKAIYAIMERLNYQPSVIATALTGKKTYTLGLLIPDISNPFFSEVARAIEDQGEHLGYSVIMCSTDNKDEKVERYISLLQQKQVDGIIIATGIDNKDIVEQLLAKGIPVVLLARDMPLIAVNTVVVDDYVGGCLAASHLIGLGHRKLAVIGEKDSVRSSRERIRGFRQTMEDHGIALQEGFLKTCDYKVADGKKKALELLQSEDSPSAIFACNDMLAVGALQAARAVGKKVPNDLSIVSFDNTLLSEVADPPLTTLAQPIEHMGKLVVNMIVEELHGSNKVKQRTVLRPELIIRGSTAAMIRS</sequence>
<dbReference type="GO" id="GO:0003700">
    <property type="term" value="F:DNA-binding transcription factor activity"/>
    <property type="evidence" value="ECO:0007669"/>
    <property type="project" value="TreeGrafter"/>
</dbReference>
<dbReference type="Gene3D" id="1.10.260.40">
    <property type="entry name" value="lambda repressor-like DNA-binding domains"/>
    <property type="match status" value="1"/>
</dbReference>
<keyword evidence="1" id="KW-0805">Transcription regulation</keyword>
<dbReference type="Proteomes" id="UP000276128">
    <property type="component" value="Unassembled WGS sequence"/>
</dbReference>
<reference evidence="6 7" key="1">
    <citation type="submission" date="2018-12" db="EMBL/GenBank/DDBJ databases">
        <title>Bacillus ochoae sp. nov., Paenibacillus whitsoniae sp. nov., Paenibacillus spiritus sp. nov. Isolated from the Mars Exploration Rover during spacecraft assembly.</title>
        <authorList>
            <person name="Seuylemezian A."/>
            <person name="Vaishampayan P."/>
        </authorList>
    </citation>
    <scope>NUCLEOTIDE SEQUENCE [LARGE SCALE GENOMIC DNA]</scope>
    <source>
        <strain evidence="6 7">MER 54</strain>
    </source>
</reference>
<dbReference type="Pfam" id="PF00356">
    <property type="entry name" value="LacI"/>
    <property type="match status" value="1"/>
</dbReference>
<keyword evidence="3" id="KW-0804">Transcription</keyword>
<dbReference type="AlphaFoldDB" id="A0A430JIA9"/>
<keyword evidence="2" id="KW-0238">DNA-binding</keyword>
<dbReference type="SUPFAM" id="SSF53822">
    <property type="entry name" value="Periplasmic binding protein-like I"/>
    <property type="match status" value="1"/>
</dbReference>
<evidence type="ECO:0000259" key="5">
    <source>
        <dbReference type="PROSITE" id="PS50943"/>
    </source>
</evidence>
<gene>
    <name evidence="6" type="ORF">EJQ19_05790</name>
</gene>
<evidence type="ECO:0000256" key="1">
    <source>
        <dbReference type="ARBA" id="ARBA00023015"/>
    </source>
</evidence>